<accession>A0A2N6UER7</accession>
<evidence type="ECO:0000256" key="2">
    <source>
        <dbReference type="HAMAP-Rule" id="MF_00489"/>
    </source>
</evidence>
<protein>
    <recommendedName>
        <fullName evidence="2">UPF0178 protein CJ191_03590</fullName>
    </recommendedName>
</protein>
<proteinExistence type="inferred from homology"/>
<reference evidence="3 4" key="1">
    <citation type="submission" date="2017-09" db="EMBL/GenBank/DDBJ databases">
        <title>Bacterial strain isolated from the female urinary microbiota.</title>
        <authorList>
            <person name="Thomas-White K."/>
            <person name="Kumar N."/>
            <person name="Forster S."/>
            <person name="Putonti C."/>
            <person name="Lawley T."/>
            <person name="Wolfe A.J."/>
        </authorList>
    </citation>
    <scope>NUCLEOTIDE SEQUENCE [LARGE SCALE GENOMIC DNA]</scope>
    <source>
        <strain evidence="3 4">UMB0240</strain>
    </source>
</reference>
<dbReference type="NCBIfam" id="NF001095">
    <property type="entry name" value="PRK00124.1"/>
    <property type="match status" value="1"/>
</dbReference>
<dbReference type="Pfam" id="PF02639">
    <property type="entry name" value="DUF188"/>
    <property type="match status" value="1"/>
</dbReference>
<dbReference type="RefSeq" id="WP_070467482.1">
    <property type="nucleotide sequence ID" value="NZ_PNHQ01000006.1"/>
</dbReference>
<comment type="caution">
    <text evidence="3">The sequence shown here is derived from an EMBL/GenBank/DDBJ whole genome shotgun (WGS) entry which is preliminary data.</text>
</comment>
<dbReference type="AlphaFoldDB" id="A0A2N6UER7"/>
<evidence type="ECO:0000313" key="3">
    <source>
        <dbReference type="EMBL" id="PMC80035.1"/>
    </source>
</evidence>
<dbReference type="Proteomes" id="UP000235701">
    <property type="component" value="Unassembled WGS sequence"/>
</dbReference>
<sequence>MKIFIDGDGSPTKQEAIQIAKQYQLPVILVTSIDHYSTKPTAGHVETIYVDRGKDAADFKIISLISSGDILITQDYGLASLALTKAIVIHHSGMVYSKMNIDRLLQQRYESQQLRKAKVRTKGPKPFTDEDRVHFKQVLENIIQEQI</sequence>
<gene>
    <name evidence="3" type="ORF">CJ191_03590</name>
</gene>
<dbReference type="EMBL" id="PNHQ01000006">
    <property type="protein sequence ID" value="PMC80035.1"/>
    <property type="molecule type" value="Genomic_DNA"/>
</dbReference>
<dbReference type="InterPro" id="IPR003791">
    <property type="entry name" value="UPF0178"/>
</dbReference>
<evidence type="ECO:0000256" key="1">
    <source>
        <dbReference type="ARBA" id="ARBA00008522"/>
    </source>
</evidence>
<dbReference type="OrthoDB" id="9798918at2"/>
<dbReference type="PANTHER" id="PTHR35146:SF1">
    <property type="entry name" value="UPF0178 PROTEIN YAII"/>
    <property type="match status" value="1"/>
</dbReference>
<dbReference type="HAMAP" id="MF_00489">
    <property type="entry name" value="UPF0178"/>
    <property type="match status" value="1"/>
</dbReference>
<comment type="similarity">
    <text evidence="1 2">Belongs to the UPF0178 family.</text>
</comment>
<name>A0A2N6UER7_9LACT</name>
<evidence type="ECO:0000313" key="4">
    <source>
        <dbReference type="Proteomes" id="UP000235701"/>
    </source>
</evidence>
<organism evidence="3 4">
    <name type="scientific">Aerococcus viridans</name>
    <dbReference type="NCBI Taxonomy" id="1377"/>
    <lineage>
        <taxon>Bacteria</taxon>
        <taxon>Bacillati</taxon>
        <taxon>Bacillota</taxon>
        <taxon>Bacilli</taxon>
        <taxon>Lactobacillales</taxon>
        <taxon>Aerococcaceae</taxon>
        <taxon>Aerococcus</taxon>
    </lineage>
</organism>
<dbReference type="PANTHER" id="PTHR35146">
    <property type="entry name" value="UPF0178 PROTEIN YAII"/>
    <property type="match status" value="1"/>
</dbReference>
<keyword evidence="4" id="KW-1185">Reference proteome</keyword>